<name>A0A854QLX7_CRYNE</name>
<evidence type="ECO:0000256" key="2">
    <source>
        <dbReference type="SAM" id="Phobius"/>
    </source>
</evidence>
<gene>
    <name evidence="3" type="ORF">C361_00169</name>
</gene>
<comment type="caution">
    <text evidence="3">The sequence shown here is derived from an EMBL/GenBank/DDBJ whole genome shotgun (WGS) entry which is preliminary data.</text>
</comment>
<feature type="region of interest" description="Disordered" evidence="1">
    <location>
        <begin position="198"/>
        <end position="230"/>
    </location>
</feature>
<evidence type="ECO:0000313" key="4">
    <source>
        <dbReference type="Proteomes" id="UP000199727"/>
    </source>
</evidence>
<evidence type="ECO:0000313" key="3">
    <source>
        <dbReference type="EMBL" id="OXG30336.1"/>
    </source>
</evidence>
<dbReference type="EMBL" id="AMKT01000005">
    <property type="protein sequence ID" value="OXG30336.1"/>
    <property type="molecule type" value="Genomic_DNA"/>
</dbReference>
<dbReference type="OrthoDB" id="2574956at2759"/>
<feature type="transmembrane region" description="Helical" evidence="2">
    <location>
        <begin position="137"/>
        <end position="159"/>
    </location>
</feature>
<feature type="region of interest" description="Disordered" evidence="1">
    <location>
        <begin position="351"/>
        <end position="390"/>
    </location>
</feature>
<feature type="region of interest" description="Disordered" evidence="1">
    <location>
        <begin position="243"/>
        <end position="300"/>
    </location>
</feature>
<keyword evidence="2" id="KW-0472">Membrane</keyword>
<feature type="compositionally biased region" description="Low complexity" evidence="1">
    <location>
        <begin position="291"/>
        <end position="300"/>
    </location>
</feature>
<sequence length="390" mass="42685">MPHDCSSSIESASTYSPLLIHRSCQPGSSFVPPPPSGRRLNLRYAYPLVPLASLDALHTLHRHISTPEGIPCYLLTIGIARALLLFAVGCTQHWRARGGWVLVAKAVSIFMAIWEICRRVLSRNLENDGGEGLETNLIWFLVVFIAWGTAEYLVFLLLLRLSPPPRRINPLALRLPRSHTQTDMPFAFHTENAILTPGSSRAQRQMHGRNVSNISRATMRSDWSRSERGMEGEGDVFHVNDQFMEDGAGDHTGDDDEDDDEDGGEDEPGYEHDDYTSDEQDGFPEDDDDASSVSSSSIIDLPPPLSPAALSVPALPASLSISSRLGAIDRSPVIGPLVRRTRSARFLGRSWDSSVGGEVDGEAELGQAGSSVGRGRCTREMDEGYGTFND</sequence>
<protein>
    <submittedName>
        <fullName evidence="3">Uncharacterized protein</fullName>
    </submittedName>
</protein>
<feature type="transmembrane region" description="Helical" evidence="2">
    <location>
        <begin position="70"/>
        <end position="88"/>
    </location>
</feature>
<keyword evidence="2" id="KW-0812">Transmembrane</keyword>
<keyword evidence="2" id="KW-1133">Transmembrane helix</keyword>
<organism evidence="3 4">
    <name type="scientific">Cryptococcus neoformans Tu259-1</name>
    <dbReference type="NCBI Taxonomy" id="1230072"/>
    <lineage>
        <taxon>Eukaryota</taxon>
        <taxon>Fungi</taxon>
        <taxon>Dikarya</taxon>
        <taxon>Basidiomycota</taxon>
        <taxon>Agaricomycotina</taxon>
        <taxon>Tremellomycetes</taxon>
        <taxon>Tremellales</taxon>
        <taxon>Cryptococcaceae</taxon>
        <taxon>Cryptococcus</taxon>
        <taxon>Cryptococcus neoformans species complex</taxon>
    </lineage>
</organism>
<proteinExistence type="predicted"/>
<accession>A0A854QLX7</accession>
<feature type="compositionally biased region" description="Acidic residues" evidence="1">
    <location>
        <begin position="253"/>
        <end position="268"/>
    </location>
</feature>
<reference evidence="3 4" key="1">
    <citation type="submission" date="2017-06" db="EMBL/GenBank/DDBJ databases">
        <title>Global population genomics of the pathogenic fungus Cryptococcus neoformans var. grubii.</title>
        <authorList>
            <person name="Cuomo C."/>
            <person name="Litvintseva A."/>
            <person name="Chen Y."/>
            <person name="Young S."/>
            <person name="Zeng Q."/>
            <person name="Chapman S."/>
            <person name="Gujja S."/>
            <person name="Saif S."/>
            <person name="Birren B."/>
        </authorList>
    </citation>
    <scope>NUCLEOTIDE SEQUENCE [LARGE SCALE GENOMIC DNA]</scope>
    <source>
        <strain evidence="3 4">Tu259-1</strain>
    </source>
</reference>
<dbReference type="AlphaFoldDB" id="A0A854QLX7"/>
<dbReference type="Proteomes" id="UP000199727">
    <property type="component" value="Unassembled WGS sequence"/>
</dbReference>
<feature type="transmembrane region" description="Helical" evidence="2">
    <location>
        <begin position="100"/>
        <end position="117"/>
    </location>
</feature>
<evidence type="ECO:0000256" key="1">
    <source>
        <dbReference type="SAM" id="MobiDB-lite"/>
    </source>
</evidence>
<feature type="compositionally biased region" description="Acidic residues" evidence="1">
    <location>
        <begin position="276"/>
        <end position="290"/>
    </location>
</feature>